<dbReference type="KEGG" id="mmai:sS8_5440"/>
<proteinExistence type="predicted"/>
<keyword evidence="2" id="KW-1185">Reference proteome</keyword>
<sequence>MDTNEAVATPSETESAVVANAAGEAARSESVIHVRFFPDGTVAEIGERPSTVEAQKWFKYLTEHTHNSFQALSGGRGLFRLPRTEVDALKAACAAEITS</sequence>
<accession>A0A250L0G5</accession>
<organism evidence="1 2">
    <name type="scientific">Methylocaldum marinum</name>
    <dbReference type="NCBI Taxonomy" id="1432792"/>
    <lineage>
        <taxon>Bacteria</taxon>
        <taxon>Pseudomonadati</taxon>
        <taxon>Pseudomonadota</taxon>
        <taxon>Gammaproteobacteria</taxon>
        <taxon>Methylococcales</taxon>
        <taxon>Methylococcaceae</taxon>
        <taxon>Methylocaldum</taxon>
    </lineage>
</organism>
<dbReference type="AlphaFoldDB" id="A0A250L0G5"/>
<evidence type="ECO:0000313" key="2">
    <source>
        <dbReference type="Proteomes" id="UP000266313"/>
    </source>
</evidence>
<dbReference type="Proteomes" id="UP000266313">
    <property type="component" value="Chromosome"/>
</dbReference>
<gene>
    <name evidence="1" type="ORF">sS8_5440</name>
</gene>
<reference evidence="1 2" key="1">
    <citation type="submission" date="2016-12" db="EMBL/GenBank/DDBJ databases">
        <title>Genome sequencing of Methylocaldum marinum.</title>
        <authorList>
            <person name="Takeuchi M."/>
            <person name="Kamagata Y."/>
            <person name="Hiraoka S."/>
            <person name="Oshima K."/>
            <person name="Hattori M."/>
            <person name="Iwasaki W."/>
        </authorList>
    </citation>
    <scope>NUCLEOTIDE SEQUENCE [LARGE SCALE GENOMIC DNA]</scope>
    <source>
        <strain evidence="1 2">S8</strain>
    </source>
</reference>
<dbReference type="EMBL" id="AP017928">
    <property type="protein sequence ID" value="BBA37357.1"/>
    <property type="molecule type" value="Genomic_DNA"/>
</dbReference>
<name>A0A250L0G5_9GAMM</name>
<evidence type="ECO:0000313" key="1">
    <source>
        <dbReference type="EMBL" id="BBA37357.1"/>
    </source>
</evidence>
<dbReference type="RefSeq" id="WP_232020449.1">
    <property type="nucleotide sequence ID" value="NZ_AP017928.1"/>
</dbReference>
<protein>
    <submittedName>
        <fullName evidence="1">Uncharacterized protein</fullName>
    </submittedName>
</protein>